<evidence type="ECO:0000259" key="1">
    <source>
        <dbReference type="PROSITE" id="PS51833"/>
    </source>
</evidence>
<dbReference type="InterPro" id="IPR052340">
    <property type="entry name" value="RNase_Y/CdgJ"/>
</dbReference>
<dbReference type="OrthoDB" id="9784953at2"/>
<accession>D9SGI5</accession>
<protein>
    <submittedName>
        <fullName evidence="2">Putative signal transduction protein</fullName>
    </submittedName>
</protein>
<dbReference type="SUPFAM" id="SSF109604">
    <property type="entry name" value="HD-domain/PDEase-like"/>
    <property type="match status" value="1"/>
</dbReference>
<sequence>MTQTLHDTSPSAVDNLIERSILDVGIPPCPLILDRFMNEARLEEPDFNRLASIIGSDVGLSAGLIKTANSPYFGLRQRVRSVNEALTILGLKPASRAVAGIILRKAFPNVPNMERFWDASARIAYLSGWLAQHLNIRGLRAEDTYTFGLFRDCGIPVLLGRFPQYEKILNEANASTEQSFTEIENNGLSTNHAMIGCILAQSWWLPEEICLAIRNHHDLTALESLSSQIPLLSRRLIATAQLAEHIVQKQLGLSMTHEWSKLGDVSLRILELDEAQLNTLYSEAESVVNSEL</sequence>
<dbReference type="EMBL" id="CP002159">
    <property type="protein sequence ID" value="ADL55632.1"/>
    <property type="molecule type" value="Genomic_DNA"/>
</dbReference>
<feature type="domain" description="HDOD" evidence="1">
    <location>
        <begin position="26"/>
        <end position="219"/>
    </location>
</feature>
<name>D9SGI5_GALCS</name>
<dbReference type="KEGG" id="gca:Galf_1616"/>
<dbReference type="PROSITE" id="PS51833">
    <property type="entry name" value="HDOD"/>
    <property type="match status" value="1"/>
</dbReference>
<dbReference type="PANTHER" id="PTHR33525:SF6">
    <property type="entry name" value="HDOD DOMAIN-CONTAINING PROTEIN"/>
    <property type="match status" value="1"/>
</dbReference>
<dbReference type="Pfam" id="PF08668">
    <property type="entry name" value="HDOD"/>
    <property type="match status" value="1"/>
</dbReference>
<organism evidence="2 3">
    <name type="scientific">Gallionella capsiferriformans (strain ES-2)</name>
    <name type="common">Gallionella ferruginea capsiferriformans (strain ES-2)</name>
    <dbReference type="NCBI Taxonomy" id="395494"/>
    <lineage>
        <taxon>Bacteria</taxon>
        <taxon>Pseudomonadati</taxon>
        <taxon>Pseudomonadota</taxon>
        <taxon>Betaproteobacteria</taxon>
        <taxon>Nitrosomonadales</taxon>
        <taxon>Gallionellaceae</taxon>
        <taxon>Gallionella</taxon>
    </lineage>
</organism>
<dbReference type="Proteomes" id="UP000001235">
    <property type="component" value="Chromosome"/>
</dbReference>
<reference evidence="2 3" key="1">
    <citation type="submission" date="2010-08" db="EMBL/GenBank/DDBJ databases">
        <title>Complete sequence of Gallionella capsiferriformans ES-2.</title>
        <authorList>
            <consortium name="US DOE Joint Genome Institute"/>
            <person name="Lucas S."/>
            <person name="Copeland A."/>
            <person name="Lapidus A."/>
            <person name="Cheng J.-F."/>
            <person name="Bruce D."/>
            <person name="Goodwin L."/>
            <person name="Pitluck S."/>
            <person name="Chertkov O."/>
            <person name="Davenport K.W."/>
            <person name="Detter J.C."/>
            <person name="Han C."/>
            <person name="Tapia R."/>
            <person name="Land M."/>
            <person name="Hauser L."/>
            <person name="Chang Y.-J."/>
            <person name="Jeffries C."/>
            <person name="Kyrpides N."/>
            <person name="Ivanova N."/>
            <person name="Mikhailova N."/>
            <person name="Shelobolina E.S."/>
            <person name="Picardal F."/>
            <person name="Roden E."/>
            <person name="Emerson D."/>
            <person name="Woyke T."/>
        </authorList>
    </citation>
    <scope>NUCLEOTIDE SEQUENCE [LARGE SCALE GENOMIC DNA]</scope>
    <source>
        <strain evidence="2 3">ES-2</strain>
    </source>
</reference>
<dbReference type="InterPro" id="IPR013976">
    <property type="entry name" value="HDOD"/>
</dbReference>
<dbReference type="HOGENOM" id="CLU_048246_2_1_4"/>
<evidence type="ECO:0000313" key="2">
    <source>
        <dbReference type="EMBL" id="ADL55632.1"/>
    </source>
</evidence>
<gene>
    <name evidence="2" type="ordered locus">Galf_1616</name>
</gene>
<dbReference type="AlphaFoldDB" id="D9SGI5"/>
<evidence type="ECO:0000313" key="3">
    <source>
        <dbReference type="Proteomes" id="UP000001235"/>
    </source>
</evidence>
<proteinExistence type="predicted"/>
<dbReference type="eggNOG" id="COG1639">
    <property type="taxonomic scope" value="Bacteria"/>
</dbReference>
<dbReference type="RefSeq" id="WP_013293571.1">
    <property type="nucleotide sequence ID" value="NC_014394.1"/>
</dbReference>
<dbReference type="Gene3D" id="1.10.3210.10">
    <property type="entry name" value="Hypothetical protein af1432"/>
    <property type="match status" value="1"/>
</dbReference>
<dbReference type="STRING" id="395494.Galf_1616"/>
<keyword evidence="3" id="KW-1185">Reference proteome</keyword>
<dbReference type="PANTHER" id="PTHR33525">
    <property type="match status" value="1"/>
</dbReference>